<keyword evidence="4" id="KW-0812">Transmembrane</keyword>
<dbReference type="GO" id="GO:0042302">
    <property type="term" value="F:structural constituent of cuticle"/>
    <property type="evidence" value="ECO:0007669"/>
    <property type="project" value="UniProtKB-UniRule"/>
</dbReference>
<gene>
    <name evidence="5" type="primary">Cu08</name>
    <name evidence="5" type="ORF">G6Z78_0001419</name>
</gene>
<dbReference type="GO" id="GO:0031012">
    <property type="term" value="C:extracellular matrix"/>
    <property type="evidence" value="ECO:0007669"/>
    <property type="project" value="TreeGrafter"/>
</dbReference>
<dbReference type="PANTHER" id="PTHR12236">
    <property type="entry name" value="STRUCTURAL CONTITUENT OF CUTICLE"/>
    <property type="match status" value="1"/>
</dbReference>
<organism evidence="5 6">
    <name type="scientific">Pseudoatta argentina</name>
    <dbReference type="NCBI Taxonomy" id="621737"/>
    <lineage>
        <taxon>Eukaryota</taxon>
        <taxon>Metazoa</taxon>
        <taxon>Ecdysozoa</taxon>
        <taxon>Arthropoda</taxon>
        <taxon>Hexapoda</taxon>
        <taxon>Insecta</taxon>
        <taxon>Pterygota</taxon>
        <taxon>Neoptera</taxon>
        <taxon>Endopterygota</taxon>
        <taxon>Hymenoptera</taxon>
        <taxon>Apocrita</taxon>
        <taxon>Aculeata</taxon>
        <taxon>Formicoidea</taxon>
        <taxon>Formicidae</taxon>
        <taxon>Myrmicinae</taxon>
        <taxon>Pseudoatta</taxon>
    </lineage>
</organism>
<reference evidence="5" key="1">
    <citation type="submission" date="2020-02" db="EMBL/GenBank/DDBJ databases">
        <title>Relaxed selection underlies rapid genomic changes in the transitions from sociality to social parasitism in ants.</title>
        <authorList>
            <person name="Bi X."/>
        </authorList>
    </citation>
    <scope>NUCLEOTIDE SEQUENCE</scope>
    <source>
        <strain evidence="5">BGI-DK2014c</strain>
        <tissue evidence="5">Whole body</tissue>
    </source>
</reference>
<keyword evidence="6" id="KW-1185">Reference proteome</keyword>
<keyword evidence="4" id="KW-1133">Transmembrane helix</keyword>
<dbReference type="Proteomes" id="UP000668214">
    <property type="component" value="Unassembled WGS sequence"/>
</dbReference>
<evidence type="ECO:0000256" key="2">
    <source>
        <dbReference type="PROSITE-ProRule" id="PRU00497"/>
    </source>
</evidence>
<evidence type="ECO:0000256" key="4">
    <source>
        <dbReference type="SAM" id="Phobius"/>
    </source>
</evidence>
<feature type="non-terminal residue" evidence="5">
    <location>
        <position position="1"/>
    </location>
</feature>
<proteinExistence type="predicted"/>
<dbReference type="PANTHER" id="PTHR12236:SF86">
    <property type="entry name" value="CCP84AC-RELATED"/>
    <property type="match status" value="1"/>
</dbReference>
<evidence type="ECO:0000256" key="3">
    <source>
        <dbReference type="SAM" id="MobiDB-lite"/>
    </source>
</evidence>
<evidence type="ECO:0000313" key="5">
    <source>
        <dbReference type="EMBL" id="KAG5319048.1"/>
    </source>
</evidence>
<keyword evidence="4" id="KW-0472">Membrane</keyword>
<accession>A0A836ER11</accession>
<comment type="caution">
    <text evidence="5">The sequence shown here is derived from an EMBL/GenBank/DDBJ whole genome shotgun (WGS) entry which is preliminary data.</text>
</comment>
<dbReference type="InterPro" id="IPR051217">
    <property type="entry name" value="Insect_Cuticle_Struc_Prot"/>
</dbReference>
<dbReference type="InterPro" id="IPR000618">
    <property type="entry name" value="Insect_cuticle"/>
</dbReference>
<evidence type="ECO:0000256" key="1">
    <source>
        <dbReference type="ARBA" id="ARBA00022460"/>
    </source>
</evidence>
<dbReference type="PROSITE" id="PS51155">
    <property type="entry name" value="CHIT_BIND_RR_2"/>
    <property type="match status" value="1"/>
</dbReference>
<feature type="non-terminal residue" evidence="5">
    <location>
        <position position="279"/>
    </location>
</feature>
<dbReference type="Pfam" id="PF00379">
    <property type="entry name" value="Chitin_bind_4"/>
    <property type="match status" value="1"/>
</dbReference>
<dbReference type="GO" id="GO:0005615">
    <property type="term" value="C:extracellular space"/>
    <property type="evidence" value="ECO:0007669"/>
    <property type="project" value="TreeGrafter"/>
</dbReference>
<protein>
    <submittedName>
        <fullName evidence="5">CU08 protein</fullName>
    </submittedName>
</protein>
<dbReference type="AlphaFoldDB" id="A0A836ER11"/>
<sequence>MYVKLTSALNFITTVCLLVTSSFINNSMFSSYHIYLTVSEVHLHMGICISNRNRNRARMCTRVYAQRRVCRTCRYKSLENTLVSCSSHLAASNIVMVKMTFKVTVALTIGLALVDRSIAGVIPLDHDHHVSVASSYMHFQGPVQGPEYEVKVPHVPVDHLSEHNFLGHHEHHHHDGYTVDYVAKPKYEFSYGVEDHHTGDFHGQKESSDGHGVTGEYTVKDPGGSLRVVTYHADKEGFHAVVHTTGKNDHSGGVYGGQGHETQDHLHEYAALSVHGAAF</sequence>
<feature type="region of interest" description="Disordered" evidence="3">
    <location>
        <begin position="198"/>
        <end position="221"/>
    </location>
</feature>
<feature type="compositionally biased region" description="Basic and acidic residues" evidence="3">
    <location>
        <begin position="198"/>
        <end position="209"/>
    </location>
</feature>
<dbReference type="EMBL" id="JAANIA010001757">
    <property type="protein sequence ID" value="KAG5319048.1"/>
    <property type="molecule type" value="Genomic_DNA"/>
</dbReference>
<keyword evidence="1 2" id="KW-0193">Cuticle</keyword>
<evidence type="ECO:0000313" key="6">
    <source>
        <dbReference type="Proteomes" id="UP000668214"/>
    </source>
</evidence>
<name>A0A836ER11_9HYME</name>
<feature type="transmembrane region" description="Helical" evidence="4">
    <location>
        <begin position="7"/>
        <end position="24"/>
    </location>
</feature>